<evidence type="ECO:0000256" key="1">
    <source>
        <dbReference type="ARBA" id="ARBA00008563"/>
    </source>
</evidence>
<feature type="compositionally biased region" description="Basic and acidic residues" evidence="6">
    <location>
        <begin position="1"/>
        <end position="48"/>
    </location>
</feature>
<evidence type="ECO:0000256" key="2">
    <source>
        <dbReference type="ARBA" id="ARBA00022980"/>
    </source>
</evidence>
<comment type="subunit">
    <text evidence="4">Part of the 50S ribosomal subunit. Contacts protein L20.</text>
</comment>
<evidence type="ECO:0000256" key="4">
    <source>
        <dbReference type="HAMAP-Rule" id="MF_01363"/>
    </source>
</evidence>
<organism evidence="7 8">
    <name type="scientific">Eiseniibacteriota bacterium</name>
    <dbReference type="NCBI Taxonomy" id="2212470"/>
    <lineage>
        <taxon>Bacteria</taxon>
        <taxon>Candidatus Eiseniibacteriota</taxon>
    </lineage>
</organism>
<dbReference type="NCBIfam" id="TIGR00061">
    <property type="entry name" value="L21"/>
    <property type="match status" value="1"/>
</dbReference>
<dbReference type="InterPro" id="IPR001787">
    <property type="entry name" value="Ribosomal_bL21"/>
</dbReference>
<dbReference type="HAMAP" id="MF_01363">
    <property type="entry name" value="Ribosomal_bL21"/>
    <property type="match status" value="1"/>
</dbReference>
<protein>
    <recommendedName>
        <fullName evidence="4">Large ribosomal subunit protein bL21</fullName>
    </recommendedName>
</protein>
<dbReference type="GO" id="GO:0005840">
    <property type="term" value="C:ribosome"/>
    <property type="evidence" value="ECO:0007669"/>
    <property type="project" value="UniProtKB-KW"/>
</dbReference>
<dbReference type="PANTHER" id="PTHR21349">
    <property type="entry name" value="50S RIBOSOMAL PROTEIN L21"/>
    <property type="match status" value="1"/>
</dbReference>
<dbReference type="EMBL" id="VBOR01000065">
    <property type="protein sequence ID" value="TMQ48819.1"/>
    <property type="molecule type" value="Genomic_DNA"/>
</dbReference>
<dbReference type="SUPFAM" id="SSF141091">
    <property type="entry name" value="L21p-like"/>
    <property type="match status" value="1"/>
</dbReference>
<evidence type="ECO:0000256" key="5">
    <source>
        <dbReference type="RuleBase" id="RU000562"/>
    </source>
</evidence>
<reference evidence="7 8" key="1">
    <citation type="journal article" date="2019" name="Nat. Microbiol.">
        <title>Mediterranean grassland soil C-N compound turnover is dependent on rainfall and depth, and is mediated by genomically divergent microorganisms.</title>
        <authorList>
            <person name="Diamond S."/>
            <person name="Andeer P.F."/>
            <person name="Li Z."/>
            <person name="Crits-Christoph A."/>
            <person name="Burstein D."/>
            <person name="Anantharaman K."/>
            <person name="Lane K.R."/>
            <person name="Thomas B.C."/>
            <person name="Pan C."/>
            <person name="Northen T.R."/>
            <person name="Banfield J.F."/>
        </authorList>
    </citation>
    <scope>NUCLEOTIDE SEQUENCE [LARGE SCALE GENOMIC DNA]</scope>
    <source>
        <strain evidence="7">WS_1</strain>
    </source>
</reference>
<dbReference type="GO" id="GO:0019843">
    <property type="term" value="F:rRNA binding"/>
    <property type="evidence" value="ECO:0007669"/>
    <property type="project" value="UniProtKB-UniRule"/>
</dbReference>
<evidence type="ECO:0000313" key="8">
    <source>
        <dbReference type="Proteomes" id="UP000316292"/>
    </source>
</evidence>
<name>A0A538SBT5_UNCEI</name>
<keyword evidence="4 5" id="KW-0699">rRNA-binding</keyword>
<dbReference type="PANTHER" id="PTHR21349:SF0">
    <property type="entry name" value="LARGE RIBOSOMAL SUBUNIT PROTEIN BL21M"/>
    <property type="match status" value="1"/>
</dbReference>
<proteinExistence type="inferred from homology"/>
<dbReference type="GO" id="GO:0006412">
    <property type="term" value="P:translation"/>
    <property type="evidence" value="ECO:0007669"/>
    <property type="project" value="UniProtKB-UniRule"/>
</dbReference>
<dbReference type="GO" id="GO:1990904">
    <property type="term" value="C:ribonucleoprotein complex"/>
    <property type="evidence" value="ECO:0007669"/>
    <property type="project" value="UniProtKB-KW"/>
</dbReference>
<dbReference type="Proteomes" id="UP000316292">
    <property type="component" value="Unassembled WGS sequence"/>
</dbReference>
<dbReference type="InterPro" id="IPR028909">
    <property type="entry name" value="bL21-like"/>
</dbReference>
<comment type="similarity">
    <text evidence="1 4 5">Belongs to the bacterial ribosomal protein bL21 family.</text>
</comment>
<accession>A0A538SBT5</accession>
<keyword evidence="2 4" id="KW-0689">Ribosomal protein</keyword>
<keyword evidence="4 5" id="KW-0694">RNA-binding</keyword>
<gene>
    <name evidence="4 7" type="primary">rplU</name>
    <name evidence="7" type="ORF">E6K71_06485</name>
</gene>
<evidence type="ECO:0000256" key="3">
    <source>
        <dbReference type="ARBA" id="ARBA00023274"/>
    </source>
</evidence>
<dbReference type="AlphaFoldDB" id="A0A538SBT5"/>
<comment type="function">
    <text evidence="4 5">This protein binds to 23S rRNA in the presence of protein L20.</text>
</comment>
<dbReference type="GO" id="GO:0003735">
    <property type="term" value="F:structural constituent of ribosome"/>
    <property type="evidence" value="ECO:0007669"/>
    <property type="project" value="InterPro"/>
</dbReference>
<dbReference type="Pfam" id="PF00829">
    <property type="entry name" value="Ribosomal_L21p"/>
    <property type="match status" value="1"/>
</dbReference>
<evidence type="ECO:0000256" key="6">
    <source>
        <dbReference type="SAM" id="MobiDB-lite"/>
    </source>
</evidence>
<dbReference type="GO" id="GO:0005737">
    <property type="term" value="C:cytoplasm"/>
    <property type="evidence" value="ECO:0007669"/>
    <property type="project" value="UniProtKB-ARBA"/>
</dbReference>
<feature type="region of interest" description="Disordered" evidence="6">
    <location>
        <begin position="1"/>
        <end position="56"/>
    </location>
</feature>
<sequence>MAKEKAKAEPKAEPKAEAKAKGRAKTKEKAASKEAPPKREAKKAEPESKATPATPRFAVVQARGLQIRVAKDEEHILPLMDEEPGAEVAFDRVLLVSEGDQIQVGRPLVEGAVVLMQVVGHEKGEKIDVGTYKRRKKYRRKIGYRDQLTRVKVLGINLPHEEKRGKHGA</sequence>
<keyword evidence="3 4" id="KW-0687">Ribonucleoprotein</keyword>
<comment type="caution">
    <text evidence="7">The sequence shown here is derived from an EMBL/GenBank/DDBJ whole genome shotgun (WGS) entry which is preliminary data.</text>
</comment>
<dbReference type="InterPro" id="IPR036164">
    <property type="entry name" value="bL21-like_sf"/>
</dbReference>
<evidence type="ECO:0000313" key="7">
    <source>
        <dbReference type="EMBL" id="TMQ48819.1"/>
    </source>
</evidence>